<dbReference type="Gene3D" id="3.50.30.40">
    <property type="entry name" value="Ribonuclease E inhibitor RraA/RraA-like"/>
    <property type="match status" value="1"/>
</dbReference>
<feature type="binding site" evidence="2">
    <location>
        <position position="153"/>
    </location>
    <ligand>
        <name>substrate</name>
    </ligand>
</feature>
<dbReference type="PANTHER" id="PTHR33254:SF4">
    <property type="entry name" value="4-HYDROXY-4-METHYL-2-OXOGLUTARATE ALDOLASE 3-RELATED"/>
    <property type="match status" value="1"/>
</dbReference>
<feature type="binding site" evidence="2">
    <location>
        <begin position="131"/>
        <end position="134"/>
    </location>
    <ligand>
        <name>substrate</name>
    </ligand>
</feature>
<dbReference type="CDD" id="cd16841">
    <property type="entry name" value="RraA_family"/>
    <property type="match status" value="1"/>
</dbReference>
<dbReference type="GO" id="GO:0008948">
    <property type="term" value="F:oxaloacetate decarboxylase activity"/>
    <property type="evidence" value="ECO:0007669"/>
    <property type="project" value="TreeGrafter"/>
</dbReference>
<dbReference type="PANTHER" id="PTHR33254">
    <property type="entry name" value="4-HYDROXY-4-METHYL-2-OXOGLUTARATE ALDOLASE 3-RELATED"/>
    <property type="match status" value="1"/>
</dbReference>
<dbReference type="GO" id="GO:0047443">
    <property type="term" value="F:4-hydroxy-4-methyl-2-oxoglutarate aldolase activity"/>
    <property type="evidence" value="ECO:0007669"/>
    <property type="project" value="TreeGrafter"/>
</dbReference>
<protein>
    <recommendedName>
        <fullName evidence="1">Regulator of ribonuclease activity homolog</fullName>
    </recommendedName>
</protein>
<proteinExistence type="predicted"/>
<keyword evidence="2" id="KW-0460">Magnesium</keyword>
<dbReference type="Pfam" id="PF03737">
    <property type="entry name" value="RraA-like"/>
    <property type="match status" value="1"/>
</dbReference>
<accession>A0A523S340</accession>
<sequence>MEPKISKDTLDKLRKVRVVDVSDALDSLGILDSRTMDPGIKALWQPVKVVGIAKTIKLLPRILPVQPVEYESFEDYLMKTQVGYVFEKKSDQGVNEWDQLLDDHLRHGAKEELEGSVLVYDAGGLPISFWGSEISLRAKEKGVVGTVIDGGCRDIHEIKLEEYPVFNRLVVPGMGGNRLSLGGVDIEIQCGGVMVRPGDIIIGDEHGVIAIPPQMAEEVADRALRVLDQDIKWRRMYYKKLGIKPDYTIEAE</sequence>
<evidence type="ECO:0000256" key="1">
    <source>
        <dbReference type="ARBA" id="ARBA00029596"/>
    </source>
</evidence>
<comment type="caution">
    <text evidence="3">The sequence shown here is derived from an EMBL/GenBank/DDBJ whole genome shotgun (WGS) entry which is preliminary data.</text>
</comment>
<keyword evidence="2" id="KW-0479">Metal-binding</keyword>
<dbReference type="InterPro" id="IPR005493">
    <property type="entry name" value="RraA/RraA-like"/>
</dbReference>
<name>A0A523S340_UNCAE</name>
<gene>
    <name evidence="3" type="ORF">E3J84_01640</name>
</gene>
<dbReference type="SUPFAM" id="SSF89562">
    <property type="entry name" value="RraA-like"/>
    <property type="match status" value="1"/>
</dbReference>
<evidence type="ECO:0000313" key="4">
    <source>
        <dbReference type="Proteomes" id="UP000316360"/>
    </source>
</evidence>
<comment type="cofactor">
    <cofactor evidence="2">
        <name>Mg(2+)</name>
        <dbReference type="ChEBI" id="CHEBI:18420"/>
    </cofactor>
</comment>
<reference evidence="3 4" key="1">
    <citation type="submission" date="2019-03" db="EMBL/GenBank/DDBJ databases">
        <title>Metabolic potential of uncultured bacteria and archaea associated with petroleum seepage in deep-sea sediments.</title>
        <authorList>
            <person name="Dong X."/>
            <person name="Hubert C."/>
        </authorList>
    </citation>
    <scope>NUCLEOTIDE SEQUENCE [LARGE SCALE GENOMIC DNA]</scope>
    <source>
        <strain evidence="3">E44_bin7</strain>
    </source>
</reference>
<feature type="binding site" evidence="2">
    <location>
        <position position="154"/>
    </location>
    <ligand>
        <name>Mg(2+)</name>
        <dbReference type="ChEBI" id="CHEBI:18420"/>
    </ligand>
</feature>
<organism evidence="3 4">
    <name type="scientific">Aerophobetes bacterium</name>
    <dbReference type="NCBI Taxonomy" id="2030807"/>
    <lineage>
        <taxon>Bacteria</taxon>
        <taxon>Candidatus Aerophobota</taxon>
    </lineage>
</organism>
<dbReference type="Proteomes" id="UP000316360">
    <property type="component" value="Unassembled WGS sequence"/>
</dbReference>
<dbReference type="GO" id="GO:0046872">
    <property type="term" value="F:metal ion binding"/>
    <property type="evidence" value="ECO:0007669"/>
    <property type="project" value="UniProtKB-KW"/>
</dbReference>
<dbReference type="AlphaFoldDB" id="A0A523S340"/>
<evidence type="ECO:0000256" key="2">
    <source>
        <dbReference type="PIRSR" id="PIRSR605493-1"/>
    </source>
</evidence>
<evidence type="ECO:0000313" key="3">
    <source>
        <dbReference type="EMBL" id="TET12432.1"/>
    </source>
</evidence>
<dbReference type="EMBL" id="SOKJ01000087">
    <property type="protein sequence ID" value="TET12432.1"/>
    <property type="molecule type" value="Genomic_DNA"/>
</dbReference>
<dbReference type="InterPro" id="IPR036704">
    <property type="entry name" value="RraA/RraA-like_sf"/>
</dbReference>